<sequence>MMDEYEKLVERSPDGSAKLRVFLFPVSELDSSGMVQFGDLHDNGQRYVDAVNGVMDGVGGGITRKESFASATSTQNSDLSGTEAVDISGHPGQGDVIVPSFASTLSPRGNTATSHDNTPKLVCVEPNPAIYAEASAVPLGIPVVKAGPSQALASQTEVEVERSLPLTVQQQQQLGFDLQQPGVEILPHAPYLQSYMGSHQEVNSCADYRQLPSHMGFPHPQLLGSAGSVFSQQQFRDNPAGVTHQYIPAVHMTMTPSSSHLTIRPNVLQPLMQPQQTRLDSYPEGSTFAPRVVQLPIDQSYNVYQAQVPPAVVGGGYGWPQVPQPEHVVFSDGLVSHQQVMFPEKFSRLEDCYMCQKSLPHAHSDTLVQDQRDSIASPVSESNPVFHSLRLEDNMRAQADEQDSGKSSLGGRNC</sequence>
<accession>A0AAP0NDK1</accession>
<evidence type="ECO:0000313" key="3">
    <source>
        <dbReference type="Proteomes" id="UP001415857"/>
    </source>
</evidence>
<comment type="caution">
    <text evidence="2">The sequence shown here is derived from an EMBL/GenBank/DDBJ whole genome shotgun (WGS) entry which is preliminary data.</text>
</comment>
<name>A0AAP0NDK1_LIQFO</name>
<dbReference type="EMBL" id="JBBPBK010000015">
    <property type="protein sequence ID" value="KAK9269089.1"/>
    <property type="molecule type" value="Genomic_DNA"/>
</dbReference>
<protein>
    <submittedName>
        <fullName evidence="2">Uncharacterized protein</fullName>
    </submittedName>
</protein>
<gene>
    <name evidence="2" type="ORF">L1049_000857</name>
</gene>
<feature type="region of interest" description="Disordered" evidence="1">
    <location>
        <begin position="393"/>
        <end position="414"/>
    </location>
</feature>
<keyword evidence="3" id="KW-1185">Reference proteome</keyword>
<evidence type="ECO:0000313" key="2">
    <source>
        <dbReference type="EMBL" id="KAK9269089.1"/>
    </source>
</evidence>
<reference evidence="2 3" key="1">
    <citation type="journal article" date="2024" name="Plant J.">
        <title>Genome sequences and population genomics reveal climatic adaptation and genomic divergence between two closely related sweetgum species.</title>
        <authorList>
            <person name="Xu W.Q."/>
            <person name="Ren C.Q."/>
            <person name="Zhang X.Y."/>
            <person name="Comes H.P."/>
            <person name="Liu X.H."/>
            <person name="Li Y.G."/>
            <person name="Kettle C.J."/>
            <person name="Jalonen R."/>
            <person name="Gaisberger H."/>
            <person name="Ma Y.Z."/>
            <person name="Qiu Y.X."/>
        </authorList>
    </citation>
    <scope>NUCLEOTIDE SEQUENCE [LARGE SCALE GENOMIC DNA]</scope>
    <source>
        <strain evidence="2">Hangzhou</strain>
    </source>
</reference>
<proteinExistence type="predicted"/>
<evidence type="ECO:0000256" key="1">
    <source>
        <dbReference type="SAM" id="MobiDB-lite"/>
    </source>
</evidence>
<dbReference type="Proteomes" id="UP001415857">
    <property type="component" value="Unassembled WGS sequence"/>
</dbReference>
<organism evidence="2 3">
    <name type="scientific">Liquidambar formosana</name>
    <name type="common">Formosan gum</name>
    <dbReference type="NCBI Taxonomy" id="63359"/>
    <lineage>
        <taxon>Eukaryota</taxon>
        <taxon>Viridiplantae</taxon>
        <taxon>Streptophyta</taxon>
        <taxon>Embryophyta</taxon>
        <taxon>Tracheophyta</taxon>
        <taxon>Spermatophyta</taxon>
        <taxon>Magnoliopsida</taxon>
        <taxon>eudicotyledons</taxon>
        <taxon>Gunneridae</taxon>
        <taxon>Pentapetalae</taxon>
        <taxon>Saxifragales</taxon>
        <taxon>Altingiaceae</taxon>
        <taxon>Liquidambar</taxon>
    </lineage>
</organism>
<dbReference type="AlphaFoldDB" id="A0AAP0NDK1"/>